<feature type="compositionally biased region" description="Polar residues" evidence="1">
    <location>
        <begin position="105"/>
        <end position="117"/>
    </location>
</feature>
<feature type="region of interest" description="Disordered" evidence="1">
    <location>
        <begin position="134"/>
        <end position="267"/>
    </location>
</feature>
<evidence type="ECO:0000256" key="1">
    <source>
        <dbReference type="SAM" id="MobiDB-lite"/>
    </source>
</evidence>
<sequence length="267" mass="30302">MLTSNFKAHLQRTCKEELKNKTINIEEQKVSKKMSAPKDPSHKSDQKQLETQQDDDLRPEEPNSKDDHGKDFPKMGQTAKTAISPLTLIKEEVKKMFKDKDTDPKPSQSAEKITSPLSLLKEDFNSLKEELSNVFRIGPSRDPQNKNVAEKDDSRNNPRIKVSRGEEPFNSLFRQEKPCQKTAQTNHTEEAKRSKAELEISSIKQTRKTEKTEKSNNTKYGLNKSEVSQLPACCSEEKTEKTKTLAPTQSETMFASKTATGMTQNKL</sequence>
<reference evidence="2 3" key="1">
    <citation type="submission" date="2021-06" db="EMBL/GenBank/DDBJ databases">
        <authorList>
            <person name="Palmer J.M."/>
        </authorList>
    </citation>
    <scope>NUCLEOTIDE SEQUENCE [LARGE SCALE GENOMIC DNA]</scope>
    <source>
        <strain evidence="2 3">XR_2019</strain>
        <tissue evidence="2">Muscle</tissue>
    </source>
</reference>
<feature type="compositionally biased region" description="Basic and acidic residues" evidence="1">
    <location>
        <begin position="39"/>
        <end position="48"/>
    </location>
</feature>
<dbReference type="EMBL" id="JAHRIM010060678">
    <property type="protein sequence ID" value="MEQ2270948.1"/>
    <property type="molecule type" value="Genomic_DNA"/>
</dbReference>
<feature type="compositionally biased region" description="Basic and acidic residues" evidence="1">
    <location>
        <begin position="55"/>
        <end position="73"/>
    </location>
</feature>
<accession>A0ABV0WMS9</accession>
<feature type="compositionally biased region" description="Polar residues" evidence="1">
    <location>
        <begin position="245"/>
        <end position="267"/>
    </location>
</feature>
<feature type="region of interest" description="Disordered" evidence="1">
    <location>
        <begin position="1"/>
        <end position="117"/>
    </location>
</feature>
<organism evidence="2 3">
    <name type="scientific">Xenotaenia resolanae</name>
    <dbReference type="NCBI Taxonomy" id="208358"/>
    <lineage>
        <taxon>Eukaryota</taxon>
        <taxon>Metazoa</taxon>
        <taxon>Chordata</taxon>
        <taxon>Craniata</taxon>
        <taxon>Vertebrata</taxon>
        <taxon>Euteleostomi</taxon>
        <taxon>Actinopterygii</taxon>
        <taxon>Neopterygii</taxon>
        <taxon>Teleostei</taxon>
        <taxon>Neoteleostei</taxon>
        <taxon>Acanthomorphata</taxon>
        <taxon>Ovalentaria</taxon>
        <taxon>Atherinomorphae</taxon>
        <taxon>Cyprinodontiformes</taxon>
        <taxon>Goodeidae</taxon>
        <taxon>Xenotaenia</taxon>
    </lineage>
</organism>
<keyword evidence="3" id="KW-1185">Reference proteome</keyword>
<feature type="compositionally biased region" description="Basic and acidic residues" evidence="1">
    <location>
        <begin position="187"/>
        <end position="198"/>
    </location>
</feature>
<protein>
    <submittedName>
        <fullName evidence="2">Uncharacterized protein</fullName>
    </submittedName>
</protein>
<dbReference type="Proteomes" id="UP001444071">
    <property type="component" value="Unassembled WGS sequence"/>
</dbReference>
<gene>
    <name evidence="2" type="ORF">XENORESO_017942</name>
</gene>
<evidence type="ECO:0000313" key="3">
    <source>
        <dbReference type="Proteomes" id="UP001444071"/>
    </source>
</evidence>
<name>A0ABV0WMS9_9TELE</name>
<feature type="compositionally biased region" description="Basic and acidic residues" evidence="1">
    <location>
        <begin position="207"/>
        <end position="216"/>
    </location>
</feature>
<feature type="compositionally biased region" description="Basic and acidic residues" evidence="1">
    <location>
        <begin position="13"/>
        <end position="30"/>
    </location>
</feature>
<evidence type="ECO:0000313" key="2">
    <source>
        <dbReference type="EMBL" id="MEQ2270948.1"/>
    </source>
</evidence>
<feature type="compositionally biased region" description="Basic and acidic residues" evidence="1">
    <location>
        <begin position="89"/>
        <end position="104"/>
    </location>
</feature>
<proteinExistence type="predicted"/>
<comment type="caution">
    <text evidence="2">The sequence shown here is derived from an EMBL/GenBank/DDBJ whole genome shotgun (WGS) entry which is preliminary data.</text>
</comment>